<dbReference type="AlphaFoldDB" id="A0A3M5VK25"/>
<protein>
    <submittedName>
        <fullName evidence="1">Uncharacterized protein</fullName>
    </submittedName>
</protein>
<dbReference type="Proteomes" id="UP000280395">
    <property type="component" value="Unassembled WGS sequence"/>
</dbReference>
<name>A0A3M5VK25_PSESX</name>
<evidence type="ECO:0000313" key="2">
    <source>
        <dbReference type="Proteomes" id="UP000280395"/>
    </source>
</evidence>
<proteinExistence type="predicted"/>
<sequence>MGQCANPRNRLKAIHAGHGNIQQHHFAGHMAQGLEQLLAVAGLADHLQVSGQTNQLLDPFTHDGVVFGYQNTNHWLRSCAVGSNGM</sequence>
<accession>A0A3M5VK25</accession>
<organism evidence="1 2">
    <name type="scientific">Pseudomonas syringae pv. avii</name>
    <dbReference type="NCBI Taxonomy" id="663959"/>
    <lineage>
        <taxon>Bacteria</taxon>
        <taxon>Pseudomonadati</taxon>
        <taxon>Pseudomonadota</taxon>
        <taxon>Gammaproteobacteria</taxon>
        <taxon>Pseudomonadales</taxon>
        <taxon>Pseudomonadaceae</taxon>
        <taxon>Pseudomonas</taxon>
        <taxon>Pseudomonas syringae</taxon>
    </lineage>
</organism>
<comment type="caution">
    <text evidence="1">The sequence shown here is derived from an EMBL/GenBank/DDBJ whole genome shotgun (WGS) entry which is preliminary data.</text>
</comment>
<gene>
    <name evidence="1" type="ORF">ALP29_200857</name>
</gene>
<reference evidence="1 2" key="1">
    <citation type="submission" date="2018-08" db="EMBL/GenBank/DDBJ databases">
        <title>Recombination of ecologically and evolutionarily significant loci maintains genetic cohesion in the Pseudomonas syringae species complex.</title>
        <authorList>
            <person name="Dillon M."/>
            <person name="Thakur S."/>
            <person name="Almeida R.N.D."/>
            <person name="Weir B.S."/>
            <person name="Guttman D.S."/>
        </authorList>
    </citation>
    <scope>NUCLEOTIDE SEQUENCE [LARGE SCALE GENOMIC DNA]</scope>
    <source>
        <strain evidence="1 2">ICMP 14479</strain>
    </source>
</reference>
<dbReference type="EMBL" id="RBUA01000567">
    <property type="protein sequence ID" value="RMU58562.1"/>
    <property type="molecule type" value="Genomic_DNA"/>
</dbReference>
<evidence type="ECO:0000313" key="1">
    <source>
        <dbReference type="EMBL" id="RMU58562.1"/>
    </source>
</evidence>